<dbReference type="Pfam" id="PF08386">
    <property type="entry name" value="Abhydrolase_4"/>
    <property type="match status" value="1"/>
</dbReference>
<dbReference type="InterPro" id="IPR029058">
    <property type="entry name" value="AB_hydrolase_fold"/>
</dbReference>
<evidence type="ECO:0000256" key="1">
    <source>
        <dbReference type="ARBA" id="ARBA00010088"/>
    </source>
</evidence>
<protein>
    <recommendedName>
        <fullName evidence="7">Alpha beta hydrolase fold family</fullName>
    </recommendedName>
</protein>
<dbReference type="Gene3D" id="3.40.50.1820">
    <property type="entry name" value="alpha/beta hydrolase"/>
    <property type="match status" value="1"/>
</dbReference>
<keyword evidence="6" id="KW-1185">Reference proteome</keyword>
<dbReference type="STRING" id="655863.F0XBW0"/>
<dbReference type="InterPro" id="IPR000073">
    <property type="entry name" value="AB_hydrolase_1"/>
</dbReference>
<evidence type="ECO:0000313" key="6">
    <source>
        <dbReference type="Proteomes" id="UP000007796"/>
    </source>
</evidence>
<evidence type="ECO:0000259" key="3">
    <source>
        <dbReference type="Pfam" id="PF00561"/>
    </source>
</evidence>
<feature type="domain" description="AB hydrolase-1" evidence="3">
    <location>
        <begin position="69"/>
        <end position="224"/>
    </location>
</feature>
<dbReference type="eggNOG" id="ENOG502RGY2">
    <property type="taxonomic scope" value="Eukaryota"/>
</dbReference>
<organism evidence="6">
    <name type="scientific">Grosmannia clavigera (strain kw1407 / UAMH 11150)</name>
    <name type="common">Blue stain fungus</name>
    <name type="synonym">Graphiocladiella clavigera</name>
    <dbReference type="NCBI Taxonomy" id="655863"/>
    <lineage>
        <taxon>Eukaryota</taxon>
        <taxon>Fungi</taxon>
        <taxon>Dikarya</taxon>
        <taxon>Ascomycota</taxon>
        <taxon>Pezizomycotina</taxon>
        <taxon>Sordariomycetes</taxon>
        <taxon>Sordariomycetidae</taxon>
        <taxon>Ophiostomatales</taxon>
        <taxon>Ophiostomataceae</taxon>
        <taxon>Leptographium</taxon>
    </lineage>
</organism>
<dbReference type="PANTHER" id="PTHR43248">
    <property type="entry name" value="2-SUCCINYL-6-HYDROXY-2,4-CYCLOHEXADIENE-1-CARBOXYLATE SYNTHASE"/>
    <property type="match status" value="1"/>
</dbReference>
<dbReference type="GO" id="GO:0016787">
    <property type="term" value="F:hydrolase activity"/>
    <property type="evidence" value="ECO:0007669"/>
    <property type="project" value="UniProtKB-KW"/>
</dbReference>
<dbReference type="HOGENOM" id="CLU_013364_5_2_1"/>
<dbReference type="Proteomes" id="UP000007796">
    <property type="component" value="Unassembled WGS sequence"/>
</dbReference>
<reference evidence="5 6" key="1">
    <citation type="journal article" date="2011" name="Proc. Natl. Acad. Sci. U.S.A.">
        <title>Genome and transcriptome analyses of the mountain pine beetle-fungal symbiont Grosmannia clavigera, a lodgepole pine pathogen.</title>
        <authorList>
            <person name="DiGuistini S."/>
            <person name="Wang Y."/>
            <person name="Liao N.Y."/>
            <person name="Taylor G."/>
            <person name="Tanguay P."/>
            <person name="Feau N."/>
            <person name="Henrissat B."/>
            <person name="Chan S.K."/>
            <person name="Hesse-Orce U."/>
            <person name="Alamouti S.M."/>
            <person name="Tsui C.K.M."/>
            <person name="Docking R.T."/>
            <person name="Levasseur A."/>
            <person name="Haridas S."/>
            <person name="Robertson G."/>
            <person name="Birol I."/>
            <person name="Holt R.A."/>
            <person name="Marra M.A."/>
            <person name="Hamelin R.C."/>
            <person name="Hirst M."/>
            <person name="Jones S.J.M."/>
            <person name="Bohlmann J."/>
            <person name="Breuil C."/>
        </authorList>
    </citation>
    <scope>NUCLEOTIDE SEQUENCE [LARGE SCALE GENOMIC DNA]</scope>
    <source>
        <strain evidence="6">kw1407 / UAMH 11150</strain>
    </source>
</reference>
<feature type="domain" description="Peptidase S33 tripeptidyl aminopeptidase-like C-terminal" evidence="4">
    <location>
        <begin position="410"/>
        <end position="497"/>
    </location>
</feature>
<proteinExistence type="inferred from homology"/>
<keyword evidence="2" id="KW-0378">Hydrolase</keyword>
<name>F0XBW0_GROCL</name>
<dbReference type="PANTHER" id="PTHR43248:SF25">
    <property type="entry name" value="AB HYDROLASE-1 DOMAIN-CONTAINING PROTEIN-RELATED"/>
    <property type="match status" value="1"/>
</dbReference>
<dbReference type="EMBL" id="GL629756">
    <property type="protein sequence ID" value="EFX04845.1"/>
    <property type="molecule type" value="Genomic_DNA"/>
</dbReference>
<dbReference type="InterPro" id="IPR013595">
    <property type="entry name" value="Pept_S33_TAP-like_C"/>
</dbReference>
<dbReference type="OrthoDB" id="425534at2759"/>
<dbReference type="Pfam" id="PF00561">
    <property type="entry name" value="Abhydrolase_1"/>
    <property type="match status" value="1"/>
</dbReference>
<evidence type="ECO:0000313" key="5">
    <source>
        <dbReference type="EMBL" id="EFX04845.1"/>
    </source>
</evidence>
<evidence type="ECO:0000259" key="4">
    <source>
        <dbReference type="Pfam" id="PF08386"/>
    </source>
</evidence>
<dbReference type="RefSeq" id="XP_014174327.1">
    <property type="nucleotide sequence ID" value="XM_014318852.1"/>
</dbReference>
<evidence type="ECO:0008006" key="7">
    <source>
        <dbReference type="Google" id="ProtNLM"/>
    </source>
</evidence>
<dbReference type="GeneID" id="25978393"/>
<comment type="similarity">
    <text evidence="1">Belongs to the peptidase S33 family.</text>
</comment>
<gene>
    <name evidence="5" type="ORF">CMQ_5107</name>
</gene>
<dbReference type="SUPFAM" id="SSF53474">
    <property type="entry name" value="alpha/beta-Hydrolases"/>
    <property type="match status" value="1"/>
</dbReference>
<sequence>MEEQGLVYAGEHITWEHCGDLDGRPLECSTIHVPMDQFDASNSGGKTFSIPLIRQRGRGISGDARADLPNLLLNPGGPGGSGINFMYRRGALLRAVVGEGVHLLSFDPRGVNGSRPRASCYPDVETRRQRAIVRSSRVIEDSTEAYAWSYNYVRACADTMGEHGLYLNTPQTAADMNSILDAVGQDAMVYWGFSYGTLLGQTYATLFPERAQRVIIDGVANQFDWYEGLLDAEVFADTENVWDGFLDECVKAGKERCALVALIAASPAHQATGGKEILRERLAALGTQLQASPSSIYVNNTVYGALSYETIWYKAIFMALYKPATWHALADALAKMIEGNATAALLAYGLDEPWGETGDDLVNFVTYNDGASGASYWQQDRQWLLELLVPYMNESVFTPSEYGGYYIKQQWHIPRTHSYVPRTGVQTAHPLLLLSTTFDPVCPLVSARSAQAAFEGSQIVEVLGYGHCSVAMPSMCLARHVRAFLYNGTLPDTYTQCEVDGPYFVRPEASGKVVAQRHFDDPTESSIHLAQLELARDWVWR</sequence>
<dbReference type="InParanoid" id="F0XBW0"/>
<evidence type="ECO:0000256" key="2">
    <source>
        <dbReference type="ARBA" id="ARBA00022801"/>
    </source>
</evidence>
<dbReference type="InterPro" id="IPR051601">
    <property type="entry name" value="Serine_prot/Carboxylest_S33"/>
</dbReference>
<dbReference type="AlphaFoldDB" id="F0XBW0"/>
<accession>F0XBW0</accession>